<protein>
    <submittedName>
        <fullName evidence="1">Uncharacterized protein</fullName>
    </submittedName>
</protein>
<evidence type="ECO:0000313" key="1">
    <source>
        <dbReference type="EMBL" id="MPM49663.1"/>
    </source>
</evidence>
<sequence>MDRHACQFHSLLVIEAGGRFIQDDQVGARHQGARQLDSLEDAVGLADRRQILDGGQAAVVKHLHRPLAQHLLLALYFGGVEHLGKEARAVLPVRGDQEIFQDAQLADDLHVLEGAHNALGDDVMHHIVVEPQHIAFAGTVQDIAFSWLVKLRDAIEHCCLAGAVGADEAEDLSLFDVEAQAVHGPQAAEHHGEIVKPQADILGEVVFRALLALQQAFLKGFQLFPVGFYQAVLPGSEGFHGRVMLNSEGFIQRFDLVLLLLHGFFVHSPAFLQFLRLQAAFAGLLKKFPGQGFLLSFLRGEQLIQLF</sequence>
<name>A0A645AFQ9_9ZZZZ</name>
<gene>
    <name evidence="1" type="ORF">SDC9_96393</name>
</gene>
<reference evidence="1" key="1">
    <citation type="submission" date="2019-08" db="EMBL/GenBank/DDBJ databases">
        <authorList>
            <person name="Kucharzyk K."/>
            <person name="Murdoch R.W."/>
            <person name="Higgins S."/>
            <person name="Loffler F."/>
        </authorList>
    </citation>
    <scope>NUCLEOTIDE SEQUENCE</scope>
</reference>
<accession>A0A645AFQ9</accession>
<organism evidence="1">
    <name type="scientific">bioreactor metagenome</name>
    <dbReference type="NCBI Taxonomy" id="1076179"/>
    <lineage>
        <taxon>unclassified sequences</taxon>
        <taxon>metagenomes</taxon>
        <taxon>ecological metagenomes</taxon>
    </lineage>
</organism>
<dbReference type="AlphaFoldDB" id="A0A645AFQ9"/>
<dbReference type="EMBL" id="VSSQ01012621">
    <property type="protein sequence ID" value="MPM49663.1"/>
    <property type="molecule type" value="Genomic_DNA"/>
</dbReference>
<comment type="caution">
    <text evidence="1">The sequence shown here is derived from an EMBL/GenBank/DDBJ whole genome shotgun (WGS) entry which is preliminary data.</text>
</comment>
<proteinExistence type="predicted"/>
<dbReference type="AntiFam" id="ANF00095">
    <property type="entry name" value="Shadow ORF (opposite ABC transporters)"/>
</dbReference>